<feature type="repeat" description="PPR" evidence="2">
    <location>
        <begin position="518"/>
        <end position="552"/>
    </location>
</feature>
<gene>
    <name evidence="4" type="primary">LOC113709551</name>
</gene>
<dbReference type="FunFam" id="1.25.40.10:FF:000366">
    <property type="entry name" value="Pentatricopeptide (PPR) repeat-containing protein"/>
    <property type="match status" value="1"/>
</dbReference>
<feature type="repeat" description="PPR" evidence="2">
    <location>
        <begin position="316"/>
        <end position="350"/>
    </location>
</feature>
<evidence type="ECO:0000313" key="3">
    <source>
        <dbReference type="Proteomes" id="UP001652660"/>
    </source>
</evidence>
<dbReference type="PROSITE" id="PS51375">
    <property type="entry name" value="PPR"/>
    <property type="match status" value="6"/>
</dbReference>
<reference evidence="4" key="2">
    <citation type="submission" date="2025-08" db="UniProtKB">
        <authorList>
            <consortium name="RefSeq"/>
        </authorList>
    </citation>
    <scope>IDENTIFICATION</scope>
    <source>
        <tissue evidence="4">Leaves</tissue>
    </source>
</reference>
<dbReference type="Proteomes" id="UP001652660">
    <property type="component" value="Chromosome 9e"/>
</dbReference>
<dbReference type="InterPro" id="IPR046960">
    <property type="entry name" value="PPR_At4g14850-like_plant"/>
</dbReference>
<feature type="repeat" description="PPR" evidence="2">
    <location>
        <begin position="654"/>
        <end position="684"/>
    </location>
</feature>
<evidence type="ECO:0000256" key="1">
    <source>
        <dbReference type="ARBA" id="ARBA00022737"/>
    </source>
</evidence>
<evidence type="ECO:0000256" key="2">
    <source>
        <dbReference type="PROSITE-ProRule" id="PRU00708"/>
    </source>
</evidence>
<dbReference type="OrthoDB" id="730395at2759"/>
<accession>A0A6P6UCG4</accession>
<dbReference type="Pfam" id="PF13041">
    <property type="entry name" value="PPR_2"/>
    <property type="match status" value="4"/>
</dbReference>
<dbReference type="NCBIfam" id="TIGR00756">
    <property type="entry name" value="PPR"/>
    <property type="match status" value="5"/>
</dbReference>
<organism evidence="3 4">
    <name type="scientific">Coffea arabica</name>
    <name type="common">Arabian coffee</name>
    <dbReference type="NCBI Taxonomy" id="13443"/>
    <lineage>
        <taxon>Eukaryota</taxon>
        <taxon>Viridiplantae</taxon>
        <taxon>Streptophyta</taxon>
        <taxon>Embryophyta</taxon>
        <taxon>Tracheophyta</taxon>
        <taxon>Spermatophyta</taxon>
        <taxon>Magnoliopsida</taxon>
        <taxon>eudicotyledons</taxon>
        <taxon>Gunneridae</taxon>
        <taxon>Pentapetalae</taxon>
        <taxon>asterids</taxon>
        <taxon>lamiids</taxon>
        <taxon>Gentianales</taxon>
        <taxon>Rubiaceae</taxon>
        <taxon>Ixoroideae</taxon>
        <taxon>Gardenieae complex</taxon>
        <taxon>Bertiereae - Coffeeae clade</taxon>
        <taxon>Coffeeae</taxon>
        <taxon>Coffea</taxon>
    </lineage>
</organism>
<dbReference type="PANTHER" id="PTHR47926:SF357">
    <property type="entry name" value="PENTATRICOPEPTIDE REPEAT-CONTAINING PROTEIN"/>
    <property type="match status" value="1"/>
</dbReference>
<evidence type="ECO:0000313" key="4">
    <source>
        <dbReference type="RefSeq" id="XP_027088139.1"/>
    </source>
</evidence>
<dbReference type="PANTHER" id="PTHR47926">
    <property type="entry name" value="PENTATRICOPEPTIDE REPEAT-CONTAINING PROTEIN"/>
    <property type="match status" value="1"/>
</dbReference>
<dbReference type="FunFam" id="1.25.40.10:FF:000436">
    <property type="entry name" value="Pentatricopeptide repeat-containing protein At5g39350 family"/>
    <property type="match status" value="1"/>
</dbReference>
<reference evidence="3" key="1">
    <citation type="journal article" date="2025" name="Foods">
        <title>Unveiling the Microbial Signatures of Arabica Coffee Cherries: Insights into Ripeness Specific Diversity, Functional Traits, and Implications for Quality and Safety.</title>
        <authorList>
            <consortium name="RefSeq"/>
            <person name="Tenea G.N."/>
            <person name="Cifuentes V."/>
            <person name="Reyes P."/>
            <person name="Cevallos-Vallejos M."/>
        </authorList>
    </citation>
    <scope>NUCLEOTIDE SEQUENCE [LARGE SCALE GENOMIC DNA]</scope>
</reference>
<feature type="repeat" description="PPR" evidence="2">
    <location>
        <begin position="619"/>
        <end position="653"/>
    </location>
</feature>
<protein>
    <submittedName>
        <fullName evidence="4">Pentatricopeptide repeat-containing protein At4g21300-like</fullName>
    </submittedName>
</protein>
<dbReference type="InterPro" id="IPR011990">
    <property type="entry name" value="TPR-like_helical_dom_sf"/>
</dbReference>
<dbReference type="RefSeq" id="XP_027088139.1">
    <property type="nucleotide sequence ID" value="XM_027232338.2"/>
</dbReference>
<dbReference type="AlphaFoldDB" id="A0A6P6UCG4"/>
<sequence length="862" mass="96443">MHRTLPCSITKKFRALKTVQKLCTTSHCIHTNTEKAEDALASKLAQVLKSCNPSCPGHSNPSIIQKGQQIHAQITVNGLNSLGLLGTRVLGIYILCGKFFDAKNLFFQLELYYASPWNWMIRGFTLVGWFDFALMFYYKMLGFGTCPDKYTFPYVIKACCGLQSLRLGRLIHGSIRDLGFELDVFVGSALIKLYAENGCIDEARRLFDKMPEKDSVLWNVMLNAYAQDRNLVDDVIGLYREMRMTETKPNSISYACILSVCGSEQMVYFGAQVHGNVVRCGLEMESSVANTLIAMYAKCQCLSDARKLFDLITQADFVTWNAMIGGYVQSGHMPEALDLFCQMLSVGARPDSTTFTSILSLFSDFQSLNQAKEIHGYILRNNVNMDVFLKNALIDIYFKCRAVKMASKIFNSCPAVDIVICTAMISGFVLNGMDFKALEMVRWVLDKKMRPNAVTLASLLPACAGLAALKLGRELHGSILRNGFEDRCFVGSSISDMYAKCGRLDLARLAFFRISKKDTVSWNSMITSCCQNAKPEEAIDLFYQMCLEGAKHDSVSLSAALCACANLQALCYGKVIHGFMIRGAFSSDLFAESALIDMYAKCGHLELASTVFDMMECKNEVSWNSIIAAYGNHGHLEDALALLNEMREDGFQPDHVTFLAIISACSHTGQVEEGKQLFEFMTQELGITARMEHYACLIDLFGRAGRLEEAHQVVRTMPFTADAGIWGTLLGACRIHGNVELAELASNHLFDLDPQNSGYYMLLSHVHADTGKWEGVNKVRNMMKERGVQKVPGYSWLEVNQSVHMFVAADTDHPQSSEIYLLLRHLLRELHKEGYVPQYYHPMHRSKFTNSCHSSPTKAVQF</sequence>
<keyword evidence="3" id="KW-1185">Reference proteome</keyword>
<dbReference type="FunFam" id="1.25.40.10:FF:000351">
    <property type="entry name" value="Pentatricopeptide repeat-containing protein"/>
    <property type="match status" value="2"/>
</dbReference>
<dbReference type="Pfam" id="PF20431">
    <property type="entry name" value="E_motif"/>
    <property type="match status" value="1"/>
</dbReference>
<dbReference type="Pfam" id="PF13812">
    <property type="entry name" value="PPR_3"/>
    <property type="match status" value="1"/>
</dbReference>
<dbReference type="Gene3D" id="1.25.40.10">
    <property type="entry name" value="Tetratricopeptide repeat domain"/>
    <property type="match status" value="5"/>
</dbReference>
<dbReference type="FunFam" id="1.25.40.10:FF:000344">
    <property type="entry name" value="Pentatricopeptide repeat-containing protein"/>
    <property type="match status" value="1"/>
</dbReference>
<dbReference type="InterPro" id="IPR002885">
    <property type="entry name" value="PPR_rpt"/>
</dbReference>
<dbReference type="InterPro" id="IPR046848">
    <property type="entry name" value="E_motif"/>
</dbReference>
<dbReference type="GeneID" id="113709551"/>
<name>A0A6P6UCG4_COFAR</name>
<keyword evidence="1" id="KW-0677">Repeat</keyword>
<feature type="repeat" description="PPR" evidence="2">
    <location>
        <begin position="183"/>
        <end position="213"/>
    </location>
</feature>
<proteinExistence type="predicted"/>
<dbReference type="FunFam" id="1.25.40.10:FF:000031">
    <property type="entry name" value="Pentatricopeptide repeat-containing protein mitochondrial"/>
    <property type="match status" value="1"/>
</dbReference>
<dbReference type="Pfam" id="PF01535">
    <property type="entry name" value="PPR"/>
    <property type="match status" value="4"/>
</dbReference>
<dbReference type="GO" id="GO:0009451">
    <property type="term" value="P:RNA modification"/>
    <property type="evidence" value="ECO:0007669"/>
    <property type="project" value="InterPro"/>
</dbReference>
<feature type="repeat" description="PPR" evidence="2">
    <location>
        <begin position="214"/>
        <end position="249"/>
    </location>
</feature>
<dbReference type="GO" id="GO:0003723">
    <property type="term" value="F:RNA binding"/>
    <property type="evidence" value="ECO:0007669"/>
    <property type="project" value="InterPro"/>
</dbReference>